<keyword evidence="3 5" id="KW-1133">Transmembrane helix</keyword>
<dbReference type="AlphaFoldDB" id="W9C0P9"/>
<evidence type="ECO:0000313" key="6">
    <source>
        <dbReference type="EMBL" id="ESZ89491.1"/>
    </source>
</evidence>
<feature type="transmembrane region" description="Helical" evidence="5">
    <location>
        <begin position="77"/>
        <end position="100"/>
    </location>
</feature>
<feature type="transmembrane region" description="Helical" evidence="5">
    <location>
        <begin position="147"/>
        <end position="169"/>
    </location>
</feature>
<feature type="transmembrane region" description="Helical" evidence="5">
    <location>
        <begin position="12"/>
        <end position="31"/>
    </location>
</feature>
<evidence type="ECO:0000256" key="2">
    <source>
        <dbReference type="ARBA" id="ARBA00022692"/>
    </source>
</evidence>
<reference evidence="6 7" key="1">
    <citation type="journal article" date="2014" name="Genome Announc.">
        <title>Draft genome sequence of Sclerotinia borealis, a psychrophilic plant pathogenic fungus.</title>
        <authorList>
            <person name="Mardanov A.V."/>
            <person name="Beletsky A.V."/>
            <person name="Kadnikov V.V."/>
            <person name="Ignatov A.N."/>
            <person name="Ravin N.V."/>
        </authorList>
    </citation>
    <scope>NUCLEOTIDE SEQUENCE [LARGE SCALE GENOMIC DNA]</scope>
    <source>
        <strain evidence="7">F-4157</strain>
    </source>
</reference>
<proteinExistence type="predicted"/>
<dbReference type="InterPro" id="IPR007568">
    <property type="entry name" value="RTA1"/>
</dbReference>
<evidence type="ECO:0000256" key="3">
    <source>
        <dbReference type="ARBA" id="ARBA00022989"/>
    </source>
</evidence>
<evidence type="ECO:0008006" key="8">
    <source>
        <dbReference type="Google" id="ProtNLM"/>
    </source>
</evidence>
<dbReference type="PANTHER" id="PTHR31465">
    <property type="entry name" value="PROTEIN RTA1-RELATED"/>
    <property type="match status" value="1"/>
</dbReference>
<dbReference type="PANTHER" id="PTHR31465:SF33">
    <property type="entry name" value="DOMAIN PROTEIN, PUTATIVE (AFU_ORTHOLOGUE AFUA_5G01310)-RELATED"/>
    <property type="match status" value="1"/>
</dbReference>
<keyword evidence="7" id="KW-1185">Reference proteome</keyword>
<evidence type="ECO:0000313" key="7">
    <source>
        <dbReference type="Proteomes" id="UP000019487"/>
    </source>
</evidence>
<evidence type="ECO:0000256" key="4">
    <source>
        <dbReference type="ARBA" id="ARBA00023136"/>
    </source>
</evidence>
<feature type="transmembrane region" description="Helical" evidence="5">
    <location>
        <begin position="38"/>
        <end position="57"/>
    </location>
</feature>
<dbReference type="OrthoDB" id="3358017at2759"/>
<dbReference type="GO" id="GO:0016020">
    <property type="term" value="C:membrane"/>
    <property type="evidence" value="ECO:0007669"/>
    <property type="project" value="UniProtKB-SubCell"/>
</dbReference>
<evidence type="ECO:0000256" key="1">
    <source>
        <dbReference type="ARBA" id="ARBA00004141"/>
    </source>
</evidence>
<dbReference type="Proteomes" id="UP000019487">
    <property type="component" value="Unassembled WGS sequence"/>
</dbReference>
<feature type="transmembrane region" description="Helical" evidence="5">
    <location>
        <begin position="190"/>
        <end position="213"/>
    </location>
</feature>
<evidence type="ECO:0000256" key="5">
    <source>
        <dbReference type="SAM" id="Phobius"/>
    </source>
</evidence>
<comment type="caution">
    <text evidence="6">The sequence shown here is derived from an EMBL/GenBank/DDBJ whole genome shotgun (WGS) entry which is preliminary data.</text>
</comment>
<keyword evidence="2 5" id="KW-0812">Transmembrane</keyword>
<gene>
    <name evidence="6" type="ORF">SBOR_10125</name>
</gene>
<feature type="transmembrane region" description="Helical" evidence="5">
    <location>
        <begin position="228"/>
        <end position="248"/>
    </location>
</feature>
<sequence length="285" mass="31498">MVYVLYHYAPSKIAAIIAAALFLASTIYHLITMIRKKTYFYTAMICGGLMMTAGYVFRYLSAKSPSSIPLYSGQSIFIILPPSLYAATIYMIYGRIVLFVNAPSASIIPVKWVTKIFVGGDVISFMMQAGGGSMMATAGNSALGQKIIIVGLVAQLVFFSLFLTIAITFERRMRSHPRSFDIPARGKKTWHQLLMLLFAAAVLIIARCLYRVVEFSQGSTGALMSHELYMYVADTAPMFLVQIMFHVVHAGNVFPDGVDLKKAALMDDNYIGLSDRAISPMYNRA</sequence>
<dbReference type="EMBL" id="AYSA01000957">
    <property type="protein sequence ID" value="ESZ89491.1"/>
    <property type="molecule type" value="Genomic_DNA"/>
</dbReference>
<dbReference type="STRING" id="1432307.W9C0P9"/>
<protein>
    <recommendedName>
        <fullName evidence="8">RTA1 domain protein</fullName>
    </recommendedName>
</protein>
<accession>W9C0P9</accession>
<organism evidence="6 7">
    <name type="scientific">Sclerotinia borealis (strain F-4128)</name>
    <dbReference type="NCBI Taxonomy" id="1432307"/>
    <lineage>
        <taxon>Eukaryota</taxon>
        <taxon>Fungi</taxon>
        <taxon>Dikarya</taxon>
        <taxon>Ascomycota</taxon>
        <taxon>Pezizomycotina</taxon>
        <taxon>Leotiomycetes</taxon>
        <taxon>Helotiales</taxon>
        <taxon>Sclerotiniaceae</taxon>
        <taxon>Sclerotinia</taxon>
    </lineage>
</organism>
<feature type="transmembrane region" description="Helical" evidence="5">
    <location>
        <begin position="112"/>
        <end position="135"/>
    </location>
</feature>
<keyword evidence="4 5" id="KW-0472">Membrane</keyword>
<dbReference type="HOGENOM" id="CLU_033465_3_1_1"/>
<dbReference type="Pfam" id="PF04479">
    <property type="entry name" value="RTA1"/>
    <property type="match status" value="1"/>
</dbReference>
<name>W9C0P9_SCLBF</name>
<comment type="subcellular location">
    <subcellularLocation>
        <location evidence="1">Membrane</location>
        <topology evidence="1">Multi-pass membrane protein</topology>
    </subcellularLocation>
</comment>